<dbReference type="EMBL" id="CP011125">
    <property type="protein sequence ID" value="AKF10169.1"/>
    <property type="molecule type" value="Genomic_DNA"/>
</dbReference>
<dbReference type="KEGG" id="samy:DB32_007318"/>
<evidence type="ECO:0000313" key="3">
    <source>
        <dbReference type="Proteomes" id="UP000034883"/>
    </source>
</evidence>
<dbReference type="AlphaFoldDB" id="A0A0F6SHB8"/>
<dbReference type="Proteomes" id="UP000034883">
    <property type="component" value="Chromosome"/>
</dbReference>
<keyword evidence="3" id="KW-1185">Reference proteome</keyword>
<sequence>MRVAATCAVQCAPMRRAAVIGLFVLALAGCDDGPRSATSSASSEDTSGGERLERARREMGLREVAEEDEDDGELPFALGPERLPELPREVDAEEAPLAPGLARAIDALMLARPEPEADLDRAGYQTFVEEDYARWVAARADALRVARTALAPAEQGEVGEYVVASAVIGLMLARFADAIATMPVPSTIDLVPADRLRFRDAYLRAAAPLWDRAADAFGACASASARADDATLSPWQRFCDERLEQAQDAPRPVE</sequence>
<reference evidence="2 3" key="1">
    <citation type="submission" date="2015-03" db="EMBL/GenBank/DDBJ databases">
        <title>Genome assembly of Sandaracinus amylolyticus DSM 53668.</title>
        <authorList>
            <person name="Sharma G."/>
            <person name="Subramanian S."/>
        </authorList>
    </citation>
    <scope>NUCLEOTIDE SEQUENCE [LARGE SCALE GENOMIC DNA]</scope>
    <source>
        <strain evidence="2 3">DSM 53668</strain>
    </source>
</reference>
<proteinExistence type="predicted"/>
<gene>
    <name evidence="2" type="ORF">DB32_007318</name>
</gene>
<organism evidence="2 3">
    <name type="scientific">Sandaracinus amylolyticus</name>
    <dbReference type="NCBI Taxonomy" id="927083"/>
    <lineage>
        <taxon>Bacteria</taxon>
        <taxon>Pseudomonadati</taxon>
        <taxon>Myxococcota</taxon>
        <taxon>Polyangia</taxon>
        <taxon>Polyangiales</taxon>
        <taxon>Sandaracinaceae</taxon>
        <taxon>Sandaracinus</taxon>
    </lineage>
</organism>
<dbReference type="PROSITE" id="PS51257">
    <property type="entry name" value="PROKAR_LIPOPROTEIN"/>
    <property type="match status" value="1"/>
</dbReference>
<evidence type="ECO:0000313" key="2">
    <source>
        <dbReference type="EMBL" id="AKF10169.1"/>
    </source>
</evidence>
<feature type="compositionally biased region" description="Low complexity" evidence="1">
    <location>
        <begin position="36"/>
        <end position="46"/>
    </location>
</feature>
<feature type="region of interest" description="Disordered" evidence="1">
    <location>
        <begin position="34"/>
        <end position="54"/>
    </location>
</feature>
<accession>A0A0F6SHB8</accession>
<evidence type="ECO:0008006" key="4">
    <source>
        <dbReference type="Google" id="ProtNLM"/>
    </source>
</evidence>
<protein>
    <recommendedName>
        <fullName evidence="4">Lipoprotein</fullName>
    </recommendedName>
</protein>
<name>A0A0F6SHB8_9BACT</name>
<evidence type="ECO:0000256" key="1">
    <source>
        <dbReference type="SAM" id="MobiDB-lite"/>
    </source>
</evidence>